<sequence>MSESSRTINHKLNELLSKNNISKTKLDASTALAYASVLKTNILGKDKQEKVNSIVVLAKLLDCILGSESVSNEFSKVLDHTVFSTLFSIVSAHMSTETYKAILKILVILISGSIFRSKTDSIDNYLPLYESLIEYLDVIDIMTQKLYLQDNKITYNSIKLVTDLINKALLCGYDGIITLAGRLKHVTFFSTVGNLIETDDKSILDSISHLKVAYYSLNEYLNATTFDLSIKSHQVMLNNLFIFLEVSLNEYGTPATTEEYVKAGFTEDPRNFVVQNFTILLAMDLKIFVKDPNFTFKKRFHEELMMSDHNRTFPLFLFIQKATDMWLQIFHLKDQYPHIYSSILSWELMIYYTMNNCLILWQETKSRLENPLDIDSIMELLEAQVSQLNEDLGKGNKSVEECLDLTTKDLETLRQVQIQKISDAHSSKWASRLVEFDLVLAREVMDFVCEQRVVQLLKGSWVYTESYGEQMLRSNSSHLGVGNKYYFIMLAPNRKFVYYKEFVEKSLVNPTYEDMEEQAIPLADIVDFKASKAGEHVGELDKKQNSMLVSVKGTISHENIVLIGAKGRHLLSFYTDTQVSKYVWLDGLKMLKGMWAGRLSDDTEKQVEALIEMRKNTQLLDLEHKAIGGELEYEYDSDDDDDEFYDIKELANVTGFRDEHRISHLTASTMAKKHRDDFVMTIDSDSEASDGGDSDTEQKTGDLNPDFVFGEAEETAFTGWDLDQKDVANHKDVDLDGILRSKGGLLGMIDGEEEEQKEEEEENEDNAEDEEEVNAGEDDEDLAMDGFGMGAEQEDDEEEENSEQENEHEAELEDEQEQEISENDEDSAAAIAEFYEESKTTEKITSFQALQLSRPLLKGVGNLGYTVPSAIQAASIPIAMMGKDIVAGAVTGSGKTAAYLIPIIERLIYKPAAVSATRVIVLTPTRELAIQVCDVGKKLGQFVANLNFGLAVGGLNLRQQEQQLKSRPDIVVATPGRLIDHIRNSPSFSIENLEVLVMDEADRMLEEGFQVELTEILELIPKHKRQTMLFSATMNTKIQDLIQLSLDKPVRIMVNPPKQAASKLVQEFVRIRKREHLKPALLYHLLRLVDPQQQNRIVVFVSRKEMAHRLRIVLGLLGMKVLELHGSLTQEQRLQSVKDFRSLAVPVLICTDLAARGLDIPKIEIVINFDMPKTHEIYLHRVGRTARAGREGRSITFVGESNQDRSIVKDAIKSLEEQKNGKAVSRTVDWKKVEELNSIVESKKDTIDEVLEEEKLAKEILQAEMQLEKASNIMKHEKEIHSRPKRTWFQSEQEKKQAQRTPVMQLLTKHGKKVNSKKRKAHEERKEEKRSYKKTKSDRSAPKTKAKSKKRK</sequence>
<dbReference type="Proteomes" id="UP001241377">
    <property type="component" value="Unassembled WGS sequence"/>
</dbReference>
<protein>
    <submittedName>
        <fullName evidence="1">Uncharacterized protein</fullName>
    </submittedName>
</protein>
<gene>
    <name evidence="1" type="ORF">QFC19_003110</name>
</gene>
<dbReference type="EMBL" id="JASBWR010000029">
    <property type="protein sequence ID" value="KAJ9106613.1"/>
    <property type="molecule type" value="Genomic_DNA"/>
</dbReference>
<name>A0ACC2W4I3_9TREE</name>
<keyword evidence="2" id="KW-1185">Reference proteome</keyword>
<evidence type="ECO:0000313" key="1">
    <source>
        <dbReference type="EMBL" id="KAJ9106613.1"/>
    </source>
</evidence>
<proteinExistence type="predicted"/>
<comment type="caution">
    <text evidence="1">The sequence shown here is derived from an EMBL/GenBank/DDBJ whole genome shotgun (WGS) entry which is preliminary data.</text>
</comment>
<organism evidence="1 2">
    <name type="scientific">Naganishia cerealis</name>
    <dbReference type="NCBI Taxonomy" id="610337"/>
    <lineage>
        <taxon>Eukaryota</taxon>
        <taxon>Fungi</taxon>
        <taxon>Dikarya</taxon>
        <taxon>Basidiomycota</taxon>
        <taxon>Agaricomycotina</taxon>
        <taxon>Tremellomycetes</taxon>
        <taxon>Filobasidiales</taxon>
        <taxon>Filobasidiaceae</taxon>
        <taxon>Naganishia</taxon>
    </lineage>
</organism>
<reference evidence="1" key="1">
    <citation type="submission" date="2023-04" db="EMBL/GenBank/DDBJ databases">
        <title>Draft Genome sequencing of Naganishia species isolated from polar environments using Oxford Nanopore Technology.</title>
        <authorList>
            <person name="Leo P."/>
            <person name="Venkateswaran K."/>
        </authorList>
    </citation>
    <scope>NUCLEOTIDE SEQUENCE</scope>
    <source>
        <strain evidence="1">MNA-CCFEE 5261</strain>
    </source>
</reference>
<accession>A0ACC2W4I3</accession>
<evidence type="ECO:0000313" key="2">
    <source>
        <dbReference type="Proteomes" id="UP001241377"/>
    </source>
</evidence>